<organism evidence="2 3">
    <name type="scientific">Phyllosticta citribraziliensis</name>
    <dbReference type="NCBI Taxonomy" id="989973"/>
    <lineage>
        <taxon>Eukaryota</taxon>
        <taxon>Fungi</taxon>
        <taxon>Dikarya</taxon>
        <taxon>Ascomycota</taxon>
        <taxon>Pezizomycotina</taxon>
        <taxon>Dothideomycetes</taxon>
        <taxon>Dothideomycetes incertae sedis</taxon>
        <taxon>Botryosphaeriales</taxon>
        <taxon>Phyllostictaceae</taxon>
        <taxon>Phyllosticta</taxon>
    </lineage>
</organism>
<sequence length="506" mass="59482">MIPTSKHRILWAQNSSTTYVDRNFCLLTLVPSTRFATHKVKVQLAEDGLKLRAKGLHIDLQLFDAIHTAQYKRRDKDNSLEVLVFKREMSDKDWPRLLKPNPDSSFDYCEGTTIMPYRSIVMDEGEDLRDRLCKLRTVFSDSIDEHSATGEAKLLSSFWQRPMNFNSWFSRVNRAVQLRNFEESVLLRLPRELRDEIWKFALVDVEPARMFDRLLPYAEDQFARGIPNLGNQFLVRNQFHLAPSERSRVYTRNKRGRQVVNFFTKPPRYDRGVGLFTTSRAVSRESLKVLYHKTHFIFPDQYGIVGLQCFLNTIGKHNMSNLRKVTIHMPSWHFSKNSDKQRAGWVYQSAKAHGLQVAKNSRDPLLRSLNTALTDLLAVKRLRELDIQVSPFVTRSLVLPMRLPAYHDSMGWSNTIYRRTMPKYLARSDAERAFLRKLKDVTHRIRVRFVALEYTTTEADFRNDQDKEKYWNIVKERCTQWGFDYVRVQSRGEEPFEQLEEGEVDE</sequence>
<dbReference type="Gene3D" id="2.60.40.790">
    <property type="match status" value="1"/>
</dbReference>
<dbReference type="SUPFAM" id="SSF49764">
    <property type="entry name" value="HSP20-like chaperones"/>
    <property type="match status" value="1"/>
</dbReference>
<protein>
    <recommendedName>
        <fullName evidence="1">CS domain-containing protein</fullName>
    </recommendedName>
</protein>
<dbReference type="EMBL" id="JBBPEH010000003">
    <property type="protein sequence ID" value="KAK7540939.1"/>
    <property type="molecule type" value="Genomic_DNA"/>
</dbReference>
<name>A0ABR1M0F0_9PEZI</name>
<dbReference type="PANTHER" id="PTHR42085">
    <property type="entry name" value="F-BOX DOMAIN-CONTAINING PROTEIN"/>
    <property type="match status" value="1"/>
</dbReference>
<gene>
    <name evidence="2" type="ORF">J3D65DRAFT_675124</name>
</gene>
<dbReference type="InterPro" id="IPR038883">
    <property type="entry name" value="AN11006-like"/>
</dbReference>
<accession>A0ABR1M0F0</accession>
<comment type="caution">
    <text evidence="2">The sequence shown here is derived from an EMBL/GenBank/DDBJ whole genome shotgun (WGS) entry which is preliminary data.</text>
</comment>
<dbReference type="GeneID" id="92036470"/>
<dbReference type="Proteomes" id="UP001360953">
    <property type="component" value="Unassembled WGS sequence"/>
</dbReference>
<evidence type="ECO:0000259" key="1">
    <source>
        <dbReference type="PROSITE" id="PS51203"/>
    </source>
</evidence>
<evidence type="ECO:0000313" key="2">
    <source>
        <dbReference type="EMBL" id="KAK7540939.1"/>
    </source>
</evidence>
<feature type="domain" description="CS" evidence="1">
    <location>
        <begin position="4"/>
        <end position="98"/>
    </location>
</feature>
<dbReference type="InterPro" id="IPR007052">
    <property type="entry name" value="CS_dom"/>
</dbReference>
<proteinExistence type="predicted"/>
<dbReference type="RefSeq" id="XP_066657870.1">
    <property type="nucleotide sequence ID" value="XM_066803564.1"/>
</dbReference>
<reference evidence="2 3" key="1">
    <citation type="submission" date="2024-04" db="EMBL/GenBank/DDBJ databases">
        <title>Phyllosticta paracitricarpa is synonymous to the EU quarantine fungus P. citricarpa based on phylogenomic analyses.</title>
        <authorList>
            <consortium name="Lawrence Berkeley National Laboratory"/>
            <person name="Van ingen-buijs V.A."/>
            <person name="Van westerhoven A.C."/>
            <person name="Haridas S."/>
            <person name="Skiadas P."/>
            <person name="Martin F."/>
            <person name="Groenewald J.Z."/>
            <person name="Crous P.W."/>
            <person name="Seidl M.F."/>
        </authorList>
    </citation>
    <scope>NUCLEOTIDE SEQUENCE [LARGE SCALE GENOMIC DNA]</scope>
    <source>
        <strain evidence="2 3">CPC 17464</strain>
    </source>
</reference>
<evidence type="ECO:0000313" key="3">
    <source>
        <dbReference type="Proteomes" id="UP001360953"/>
    </source>
</evidence>
<dbReference type="InterPro" id="IPR008978">
    <property type="entry name" value="HSP20-like_chaperone"/>
</dbReference>
<dbReference type="PROSITE" id="PS51203">
    <property type="entry name" value="CS"/>
    <property type="match status" value="1"/>
</dbReference>
<dbReference type="PANTHER" id="PTHR42085:SF1">
    <property type="entry name" value="F-BOX DOMAIN-CONTAINING PROTEIN"/>
    <property type="match status" value="1"/>
</dbReference>
<keyword evidence="3" id="KW-1185">Reference proteome</keyword>